<keyword evidence="8" id="KW-0539">Nucleus</keyword>
<sequence>RFEVGRHGYGKIVWRGPLNLTDLNLDKLVFFELKEVTVYPDASSKPPIGQGLNRAAIITLERVWPNDKTRQEPIKDAKRLEHLGYEEKLKRACEKMNAKFVSYAPTTGSWIFEVKHFSKYGLDDDSDEDEENGGPLSKQSEEKTVEKKETKDKS</sequence>
<dbReference type="GO" id="GO:0000973">
    <property type="term" value="P:post-transcriptional tethering of RNA polymerase II gene DNA at nuclear periphery"/>
    <property type="evidence" value="ECO:0007669"/>
    <property type="project" value="TreeGrafter"/>
</dbReference>
<dbReference type="InterPro" id="IPR036903">
    <property type="entry name" value="Nup98_auto-Pept-S59_dom_sf"/>
</dbReference>
<dbReference type="PANTHER" id="PTHR23198:SF6">
    <property type="entry name" value="NUCLEAR PORE COMPLEX PROTEIN NUP98-NUP96"/>
    <property type="match status" value="1"/>
</dbReference>
<evidence type="ECO:0000313" key="11">
    <source>
        <dbReference type="EMBL" id="OUC48716.1"/>
    </source>
</evidence>
<feature type="region of interest" description="Disordered" evidence="9">
    <location>
        <begin position="123"/>
        <end position="154"/>
    </location>
</feature>
<evidence type="ECO:0000256" key="2">
    <source>
        <dbReference type="ARBA" id="ARBA00008926"/>
    </source>
</evidence>
<dbReference type="Proteomes" id="UP000243006">
    <property type="component" value="Unassembled WGS sequence"/>
</dbReference>
<proteinExistence type="inferred from homology"/>
<dbReference type="GO" id="GO:0003723">
    <property type="term" value="F:RNA binding"/>
    <property type="evidence" value="ECO:0007669"/>
    <property type="project" value="TreeGrafter"/>
</dbReference>
<feature type="domain" description="Peptidase S59" evidence="10">
    <location>
        <begin position="1"/>
        <end position="117"/>
    </location>
</feature>
<dbReference type="EMBL" id="LVZM01002375">
    <property type="protein sequence ID" value="OUC48716.1"/>
    <property type="molecule type" value="Genomic_DNA"/>
</dbReference>
<dbReference type="Pfam" id="PF04096">
    <property type="entry name" value="Nucleoporin2"/>
    <property type="match status" value="1"/>
</dbReference>
<dbReference type="PROSITE" id="PS51434">
    <property type="entry name" value="NUP_C"/>
    <property type="match status" value="1"/>
</dbReference>
<dbReference type="PANTHER" id="PTHR23198">
    <property type="entry name" value="NUCLEOPORIN"/>
    <property type="match status" value="1"/>
</dbReference>
<feature type="compositionally biased region" description="Acidic residues" evidence="9">
    <location>
        <begin position="123"/>
        <end position="132"/>
    </location>
</feature>
<comment type="caution">
    <text evidence="11">The sequence shown here is derived from an EMBL/GenBank/DDBJ whole genome shotgun (WGS) entry which is preliminary data.</text>
</comment>
<comment type="subcellular location">
    <subcellularLocation>
        <location evidence="1">Nucleus</location>
        <location evidence="1">Nuclear pore complex</location>
    </subcellularLocation>
</comment>
<dbReference type="InterPro" id="IPR007230">
    <property type="entry name" value="Nup98_auto-Pept-S59_dom"/>
</dbReference>
<dbReference type="GO" id="GO:0034398">
    <property type="term" value="P:telomere tethering at nuclear periphery"/>
    <property type="evidence" value="ECO:0007669"/>
    <property type="project" value="TreeGrafter"/>
</dbReference>
<evidence type="ECO:0000256" key="7">
    <source>
        <dbReference type="ARBA" id="ARBA00023132"/>
    </source>
</evidence>
<accession>A0A1Y3EXW9</accession>
<evidence type="ECO:0000256" key="9">
    <source>
        <dbReference type="SAM" id="MobiDB-lite"/>
    </source>
</evidence>
<evidence type="ECO:0000256" key="4">
    <source>
        <dbReference type="ARBA" id="ARBA00022816"/>
    </source>
</evidence>
<dbReference type="AlphaFoldDB" id="A0A1Y3EXW9"/>
<keyword evidence="5" id="KW-0653">Protein transport</keyword>
<name>A0A1Y3EXW9_9BILA</name>
<dbReference type="GO" id="GO:0051028">
    <property type="term" value="P:mRNA transport"/>
    <property type="evidence" value="ECO:0007669"/>
    <property type="project" value="UniProtKB-KW"/>
</dbReference>
<dbReference type="Gene3D" id="3.30.1610.10">
    <property type="entry name" value="Peptidase S59, nucleoporin"/>
    <property type="match status" value="1"/>
</dbReference>
<keyword evidence="7" id="KW-0906">Nuclear pore complex</keyword>
<comment type="similarity">
    <text evidence="2">Belongs to the nucleoporin GLFG family.</text>
</comment>
<reference evidence="11 12" key="1">
    <citation type="submission" date="2015-04" db="EMBL/GenBank/DDBJ databases">
        <title>Draft genome of the roundworm Trichinella nativa.</title>
        <authorList>
            <person name="Mitreva M."/>
        </authorList>
    </citation>
    <scope>NUCLEOTIDE SEQUENCE [LARGE SCALE GENOMIC DNA]</scope>
    <source>
        <strain evidence="11 12">ISS45</strain>
    </source>
</reference>
<evidence type="ECO:0000259" key="10">
    <source>
        <dbReference type="PROSITE" id="PS51434"/>
    </source>
</evidence>
<evidence type="ECO:0000256" key="6">
    <source>
        <dbReference type="ARBA" id="ARBA00023010"/>
    </source>
</evidence>
<feature type="non-terminal residue" evidence="11">
    <location>
        <position position="154"/>
    </location>
</feature>
<dbReference type="SUPFAM" id="SSF82215">
    <property type="entry name" value="C-terminal autoproteolytic domain of nucleoporin nup98"/>
    <property type="match status" value="1"/>
</dbReference>
<keyword evidence="3" id="KW-0813">Transport</keyword>
<evidence type="ECO:0000256" key="1">
    <source>
        <dbReference type="ARBA" id="ARBA00004567"/>
    </source>
</evidence>
<evidence type="ECO:0000256" key="5">
    <source>
        <dbReference type="ARBA" id="ARBA00022927"/>
    </source>
</evidence>
<gene>
    <name evidence="11" type="ORF">D917_06005</name>
</gene>
<evidence type="ECO:0000256" key="3">
    <source>
        <dbReference type="ARBA" id="ARBA00022448"/>
    </source>
</evidence>
<keyword evidence="4" id="KW-0509">mRNA transport</keyword>
<dbReference type="GO" id="GO:0008139">
    <property type="term" value="F:nuclear localization sequence binding"/>
    <property type="evidence" value="ECO:0007669"/>
    <property type="project" value="TreeGrafter"/>
</dbReference>
<feature type="non-terminal residue" evidence="11">
    <location>
        <position position="1"/>
    </location>
</feature>
<dbReference type="GO" id="GO:0006606">
    <property type="term" value="P:protein import into nucleus"/>
    <property type="evidence" value="ECO:0007669"/>
    <property type="project" value="TreeGrafter"/>
</dbReference>
<feature type="compositionally biased region" description="Basic and acidic residues" evidence="9">
    <location>
        <begin position="139"/>
        <end position="154"/>
    </location>
</feature>
<organism evidence="11 12">
    <name type="scientific">Trichinella nativa</name>
    <dbReference type="NCBI Taxonomy" id="6335"/>
    <lineage>
        <taxon>Eukaryota</taxon>
        <taxon>Metazoa</taxon>
        <taxon>Ecdysozoa</taxon>
        <taxon>Nematoda</taxon>
        <taxon>Enoplea</taxon>
        <taxon>Dorylaimia</taxon>
        <taxon>Trichinellida</taxon>
        <taxon>Trichinellidae</taxon>
        <taxon>Trichinella</taxon>
    </lineage>
</organism>
<dbReference type="GO" id="GO:0044614">
    <property type="term" value="C:nuclear pore cytoplasmic filaments"/>
    <property type="evidence" value="ECO:0007669"/>
    <property type="project" value="TreeGrafter"/>
</dbReference>
<dbReference type="InterPro" id="IPR037665">
    <property type="entry name" value="Nucleoporin_S59-like"/>
</dbReference>
<dbReference type="GO" id="GO:0017056">
    <property type="term" value="F:structural constituent of nuclear pore"/>
    <property type="evidence" value="ECO:0007669"/>
    <property type="project" value="InterPro"/>
</dbReference>
<keyword evidence="6" id="KW-0811">Translocation</keyword>
<protein>
    <submittedName>
        <fullName evidence="11">Nucleoporin autopeptidase</fullName>
    </submittedName>
</protein>
<dbReference type="GO" id="GO:0006405">
    <property type="term" value="P:RNA export from nucleus"/>
    <property type="evidence" value="ECO:0007669"/>
    <property type="project" value="TreeGrafter"/>
</dbReference>
<evidence type="ECO:0000256" key="8">
    <source>
        <dbReference type="ARBA" id="ARBA00023242"/>
    </source>
</evidence>
<evidence type="ECO:0000313" key="12">
    <source>
        <dbReference type="Proteomes" id="UP000243006"/>
    </source>
</evidence>